<proteinExistence type="inferred from homology"/>
<dbReference type="SUPFAM" id="SSF54495">
    <property type="entry name" value="UBC-like"/>
    <property type="match status" value="1"/>
</dbReference>
<dbReference type="GO" id="GO:0061630">
    <property type="term" value="F:ubiquitin protein ligase activity"/>
    <property type="evidence" value="ECO:0007669"/>
    <property type="project" value="EnsemblFungi"/>
</dbReference>
<dbReference type="InterPro" id="IPR016135">
    <property type="entry name" value="UBQ-conjugating_enzyme/RWD"/>
</dbReference>
<gene>
    <name evidence="9" type="ORF">CANCADRAFT_135279</name>
</gene>
<dbReference type="GO" id="GO:0010828">
    <property type="term" value="P:positive regulation of D-glucose transmembrane transport"/>
    <property type="evidence" value="ECO:0007669"/>
    <property type="project" value="EnsemblFungi"/>
</dbReference>
<reference evidence="10" key="1">
    <citation type="submission" date="2016-02" db="EMBL/GenBank/DDBJ databases">
        <title>Comparative genomics of biotechnologically important yeasts.</title>
        <authorList>
            <consortium name="DOE Joint Genome Institute"/>
            <person name="Riley R."/>
            <person name="Haridas S."/>
            <person name="Wolfe K.H."/>
            <person name="Lopes M.R."/>
            <person name="Hittinger C.T."/>
            <person name="Goker M."/>
            <person name="Salamov A."/>
            <person name="Wisecaver J."/>
            <person name="Long T.M."/>
            <person name="Aerts A.L."/>
            <person name="Barry K."/>
            <person name="Choi C."/>
            <person name="Clum A."/>
            <person name="Coughlan A.Y."/>
            <person name="Deshpande S."/>
            <person name="Douglass A.P."/>
            <person name="Hanson S.J."/>
            <person name="Klenk H.-P."/>
            <person name="Labutti K."/>
            <person name="Lapidus A."/>
            <person name="Lindquist E."/>
            <person name="Lipzen A."/>
            <person name="Meier-Kolthoff J.P."/>
            <person name="Ohm R.A."/>
            <person name="Otillar R.P."/>
            <person name="Pangilinan J."/>
            <person name="Peng Y."/>
            <person name="Rokas A."/>
            <person name="Rosa C.A."/>
            <person name="Scheuner C."/>
            <person name="Sibirny A.A."/>
            <person name="Slot J.C."/>
            <person name="Stielow J.B."/>
            <person name="Sun H."/>
            <person name="Kurtzman C.P."/>
            <person name="Blackwell M."/>
            <person name="Jeffries T.W."/>
            <person name="Grigoriev I.V."/>
        </authorList>
    </citation>
    <scope>NUCLEOTIDE SEQUENCE [LARGE SCALE GENOMIC DNA]</scope>
    <source>
        <strain evidence="10">NRRL Y-17796</strain>
    </source>
</reference>
<dbReference type="PANTHER" id="PTHR24067">
    <property type="entry name" value="UBIQUITIN-CONJUGATING ENZYME E2"/>
    <property type="match status" value="1"/>
</dbReference>
<accession>A0A1E4TBV8</accession>
<dbReference type="GO" id="GO:0000209">
    <property type="term" value="P:protein polyubiquitination"/>
    <property type="evidence" value="ECO:0007669"/>
    <property type="project" value="EnsemblFungi"/>
</dbReference>
<dbReference type="GO" id="GO:0051865">
    <property type="term" value="P:protein autoubiquitination"/>
    <property type="evidence" value="ECO:0007669"/>
    <property type="project" value="EnsemblFungi"/>
</dbReference>
<dbReference type="Gene3D" id="3.10.110.10">
    <property type="entry name" value="Ubiquitin Conjugating Enzyme"/>
    <property type="match status" value="1"/>
</dbReference>
<dbReference type="Pfam" id="PF00179">
    <property type="entry name" value="UQ_con"/>
    <property type="match status" value="1"/>
</dbReference>
<evidence type="ECO:0000256" key="2">
    <source>
        <dbReference type="ARBA" id="ARBA00022741"/>
    </source>
</evidence>
<dbReference type="CDD" id="cd23811">
    <property type="entry name" value="UBCc_ScCDC34-like"/>
    <property type="match status" value="1"/>
</dbReference>
<keyword evidence="10" id="KW-1185">Reference proteome</keyword>
<feature type="domain" description="UBC core" evidence="8">
    <location>
        <begin position="4"/>
        <end position="165"/>
    </location>
</feature>
<evidence type="ECO:0000313" key="9">
    <source>
        <dbReference type="EMBL" id="ODV89252.1"/>
    </source>
</evidence>
<dbReference type="PROSITE" id="PS50127">
    <property type="entry name" value="UBC_2"/>
    <property type="match status" value="1"/>
</dbReference>
<dbReference type="FunFam" id="3.10.110.10:FF:000051">
    <property type="entry name" value="ubiquitin-conjugating enzyme E2 R2-like"/>
    <property type="match status" value="1"/>
</dbReference>
<dbReference type="GO" id="GO:0000082">
    <property type="term" value="P:G1/S transition of mitotic cell cycle"/>
    <property type="evidence" value="ECO:0007669"/>
    <property type="project" value="EnsemblFungi"/>
</dbReference>
<dbReference type="AlphaFoldDB" id="A0A1E4TBV8"/>
<sequence>MSKASSSLIMKQYAALRDPKTKLASFQVELKDDDIYTWIVYIFMLDKDSLYYGGIFRAEMVFPIDYPFSPPRFRFLTPVYHPNVYPTGELCISILHSGEDETSGEAAAERWSPAQTAESVLLSILSLLEDPNPNSPANIDAGVDFRNNMERYKQKVLQTVENSKETLPAGIEFPSEDQTAQTEPETFSDEDDYWWDSAAEDDYDEDLSVDNE</sequence>
<evidence type="ECO:0000256" key="3">
    <source>
        <dbReference type="ARBA" id="ARBA00022786"/>
    </source>
</evidence>
<evidence type="ECO:0000313" key="10">
    <source>
        <dbReference type="Proteomes" id="UP000095023"/>
    </source>
</evidence>
<protein>
    <recommendedName>
        <fullName evidence="8">UBC core domain-containing protein</fullName>
    </recommendedName>
</protein>
<comment type="similarity">
    <text evidence="6">Belongs to the ubiquitin-conjugating enzyme family.</text>
</comment>
<dbReference type="InterPro" id="IPR000608">
    <property type="entry name" value="UBC"/>
</dbReference>
<evidence type="ECO:0000256" key="4">
    <source>
        <dbReference type="ARBA" id="ARBA00022840"/>
    </source>
</evidence>
<keyword evidence="3 6" id="KW-0833">Ubl conjugation pathway</keyword>
<dbReference type="GO" id="GO:0030466">
    <property type="term" value="P:silent mating-type cassette heterochromatin formation"/>
    <property type="evidence" value="ECO:0007669"/>
    <property type="project" value="EnsemblFungi"/>
</dbReference>
<dbReference type="OrthoDB" id="19692at2759"/>
<feature type="compositionally biased region" description="Polar residues" evidence="7">
    <location>
        <begin position="176"/>
        <end position="185"/>
    </location>
</feature>
<dbReference type="InterPro" id="IPR023313">
    <property type="entry name" value="UBQ-conjugating_AS"/>
</dbReference>
<name>A0A1E4TBV8_9ASCO</name>
<evidence type="ECO:0000256" key="7">
    <source>
        <dbReference type="SAM" id="MobiDB-lite"/>
    </source>
</evidence>
<dbReference type="GO" id="GO:0031146">
    <property type="term" value="P:SCF-dependent proteasomal ubiquitin-dependent protein catabolic process"/>
    <property type="evidence" value="ECO:0007669"/>
    <property type="project" value="EnsemblFungi"/>
</dbReference>
<evidence type="ECO:0000259" key="8">
    <source>
        <dbReference type="PROSITE" id="PS50127"/>
    </source>
</evidence>
<dbReference type="GO" id="GO:0005737">
    <property type="term" value="C:cytoplasm"/>
    <property type="evidence" value="ECO:0007669"/>
    <property type="project" value="EnsemblFungi"/>
</dbReference>
<dbReference type="GO" id="GO:0019005">
    <property type="term" value="C:SCF ubiquitin ligase complex"/>
    <property type="evidence" value="ECO:0007669"/>
    <property type="project" value="EnsemblFungi"/>
</dbReference>
<keyword evidence="1" id="KW-0808">Transferase</keyword>
<dbReference type="Proteomes" id="UP000095023">
    <property type="component" value="Unassembled WGS sequence"/>
</dbReference>
<dbReference type="EMBL" id="KV453843">
    <property type="protein sequence ID" value="ODV89252.1"/>
    <property type="molecule type" value="Genomic_DNA"/>
</dbReference>
<dbReference type="InterPro" id="IPR050113">
    <property type="entry name" value="Ub_conjugating_enzyme"/>
</dbReference>
<dbReference type="SMART" id="SM00212">
    <property type="entry name" value="UBCc"/>
    <property type="match status" value="1"/>
</dbReference>
<dbReference type="PROSITE" id="PS00183">
    <property type="entry name" value="UBC_1"/>
    <property type="match status" value="1"/>
</dbReference>
<dbReference type="GO" id="GO:0005634">
    <property type="term" value="C:nucleus"/>
    <property type="evidence" value="ECO:0007669"/>
    <property type="project" value="EnsemblFungi"/>
</dbReference>
<keyword evidence="2 6" id="KW-0547">Nucleotide-binding</keyword>
<feature type="region of interest" description="Disordered" evidence="7">
    <location>
        <begin position="166"/>
        <end position="212"/>
    </location>
</feature>
<evidence type="ECO:0000256" key="1">
    <source>
        <dbReference type="ARBA" id="ARBA00022679"/>
    </source>
</evidence>
<keyword evidence="4 6" id="KW-0067">ATP-binding</keyword>
<dbReference type="GO" id="GO:0000086">
    <property type="term" value="P:G2/M transition of mitotic cell cycle"/>
    <property type="evidence" value="ECO:0007669"/>
    <property type="project" value="EnsemblFungi"/>
</dbReference>
<feature type="compositionally biased region" description="Acidic residues" evidence="7">
    <location>
        <begin position="186"/>
        <end position="212"/>
    </location>
</feature>
<dbReference type="GO" id="GO:0005524">
    <property type="term" value="F:ATP binding"/>
    <property type="evidence" value="ECO:0007669"/>
    <property type="project" value="UniProtKB-UniRule"/>
</dbReference>
<evidence type="ECO:0000256" key="6">
    <source>
        <dbReference type="RuleBase" id="RU362109"/>
    </source>
</evidence>
<feature type="active site" description="Glycyl thioester intermediate" evidence="5">
    <location>
        <position position="91"/>
    </location>
</feature>
<organism evidence="9 10">
    <name type="scientific">Tortispora caseinolytica NRRL Y-17796</name>
    <dbReference type="NCBI Taxonomy" id="767744"/>
    <lineage>
        <taxon>Eukaryota</taxon>
        <taxon>Fungi</taxon>
        <taxon>Dikarya</taxon>
        <taxon>Ascomycota</taxon>
        <taxon>Saccharomycotina</taxon>
        <taxon>Trigonopsidomycetes</taxon>
        <taxon>Trigonopsidales</taxon>
        <taxon>Trigonopsidaceae</taxon>
        <taxon>Tortispora</taxon>
    </lineage>
</organism>
<evidence type="ECO:0000256" key="5">
    <source>
        <dbReference type="PROSITE-ProRule" id="PRU10133"/>
    </source>
</evidence>